<dbReference type="PANTHER" id="PTHR24067">
    <property type="entry name" value="UBIQUITIN-CONJUGATING ENZYME E2"/>
    <property type="match status" value="1"/>
</dbReference>
<dbReference type="Proteomes" id="UP000076407">
    <property type="component" value="Unassembled WGS sequence"/>
</dbReference>
<dbReference type="InterPro" id="IPR016135">
    <property type="entry name" value="UBQ-conjugating_enzyme/RWD"/>
</dbReference>
<proteinExistence type="predicted"/>
<dbReference type="InterPro" id="IPR000608">
    <property type="entry name" value="UBC"/>
</dbReference>
<evidence type="ECO:0000313" key="2">
    <source>
        <dbReference type="EnsemblMetazoa" id="AQUA014421-PA"/>
    </source>
</evidence>
<dbReference type="PROSITE" id="PS50127">
    <property type="entry name" value="UBC_2"/>
    <property type="match status" value="1"/>
</dbReference>
<feature type="domain" description="UBC core" evidence="1">
    <location>
        <begin position="154"/>
        <end position="308"/>
    </location>
</feature>
<dbReference type="SMART" id="SM00212">
    <property type="entry name" value="UBCc"/>
    <property type="match status" value="1"/>
</dbReference>
<organism evidence="2 3">
    <name type="scientific">Anopheles quadriannulatus</name>
    <name type="common">Mosquito</name>
    <dbReference type="NCBI Taxonomy" id="34691"/>
    <lineage>
        <taxon>Eukaryota</taxon>
        <taxon>Metazoa</taxon>
        <taxon>Ecdysozoa</taxon>
        <taxon>Arthropoda</taxon>
        <taxon>Hexapoda</taxon>
        <taxon>Insecta</taxon>
        <taxon>Pterygota</taxon>
        <taxon>Neoptera</taxon>
        <taxon>Endopterygota</taxon>
        <taxon>Diptera</taxon>
        <taxon>Nematocera</taxon>
        <taxon>Culicoidea</taxon>
        <taxon>Culicidae</taxon>
        <taxon>Anophelinae</taxon>
        <taxon>Anopheles</taxon>
    </lineage>
</organism>
<dbReference type="InterPro" id="IPR050113">
    <property type="entry name" value="Ub_conjugating_enzyme"/>
</dbReference>
<dbReference type="STRING" id="34691.A0A182XRE6"/>
<sequence>IRSTKLDGPNELFLQLALVVHEDGRHISFRIVGNARGGDCTYKLRHRKSRGQLCQMLVNERTERDTTAVQVQHNSWPEISRTVPNRALLTAACISAMRFCRYCCSTASSSESSNSSSSSRSSFDKSFPFCFSAMERTGAHHLRITSAMTLDANDKLLEAVLQDERLQSEDLGGIYVTPSYENPFLWFGVIFVRSGMYKDGVFRFTISLPNRFPNDSTVPVVAFQSDVFHPMVNPSDGVLNLSDTFPKWQSGDSHIWQMLKFVQFILQNLDDNTIPSEHVVNNEAYQLLMENHAEFLLRVEQCVEDSQRKLYDLPAQPDRFYICFDRFNPDVHGPVLQSMKEDKPTEVTTPPSSGLSWVRKGFYQPLSK</sequence>
<keyword evidence="3" id="KW-1185">Reference proteome</keyword>
<dbReference type="CDD" id="cd23814">
    <property type="entry name" value="UEV_AKTIP"/>
    <property type="match status" value="1"/>
</dbReference>
<evidence type="ECO:0000313" key="3">
    <source>
        <dbReference type="Proteomes" id="UP000076407"/>
    </source>
</evidence>
<name>A0A182XRE6_ANOQN</name>
<dbReference type="VEuPathDB" id="VectorBase:AQUA014421"/>
<dbReference type="Pfam" id="PF00179">
    <property type="entry name" value="UQ_con"/>
    <property type="match status" value="1"/>
</dbReference>
<accession>A0A182XRE6</accession>
<dbReference type="EnsemblMetazoa" id="AQUA014421-RA">
    <property type="protein sequence ID" value="AQUA014421-PA"/>
    <property type="gene ID" value="AQUA014421"/>
</dbReference>
<protein>
    <submittedName>
        <fullName evidence="2">UBIQUITIN_CONJUGAT_2 domain-containing protein</fullName>
    </submittedName>
</protein>
<evidence type="ECO:0000259" key="1">
    <source>
        <dbReference type="PROSITE" id="PS50127"/>
    </source>
</evidence>
<reference evidence="2" key="1">
    <citation type="submission" date="2020-05" db="UniProtKB">
        <authorList>
            <consortium name="EnsemblMetazoa"/>
        </authorList>
    </citation>
    <scope>IDENTIFICATION</scope>
    <source>
        <strain evidence="2">SANGQUA</strain>
    </source>
</reference>
<dbReference type="SUPFAM" id="SSF54495">
    <property type="entry name" value="UBC-like"/>
    <property type="match status" value="1"/>
</dbReference>
<dbReference type="Gene3D" id="3.10.110.10">
    <property type="entry name" value="Ubiquitin Conjugating Enzyme"/>
    <property type="match status" value="1"/>
</dbReference>
<dbReference type="AlphaFoldDB" id="A0A182XRE6"/>